<accession>A0ABU3ZFQ7</accession>
<proteinExistence type="predicted"/>
<organism evidence="1 2">
    <name type="scientific">Photobacterium rosenbergii</name>
    <dbReference type="NCBI Taxonomy" id="294936"/>
    <lineage>
        <taxon>Bacteria</taxon>
        <taxon>Pseudomonadati</taxon>
        <taxon>Pseudomonadota</taxon>
        <taxon>Gammaproteobacteria</taxon>
        <taxon>Vibrionales</taxon>
        <taxon>Vibrionaceae</taxon>
        <taxon>Photobacterium</taxon>
    </lineage>
</organism>
<dbReference type="RefSeq" id="WP_317521715.1">
    <property type="nucleotide sequence ID" value="NZ_JAWJZI010000003.1"/>
</dbReference>
<sequence length="99" mass="11086">MTAMVMQKAQQRQCIIYIPKLPQGAGFRGLSAHSIQGEDLQKWHSLSKSFNDGVNGLTPSRRASFLSFYTALWFLDLEPLDLQNNALSISLEILAEPAY</sequence>
<name>A0ABU3ZFQ7_9GAMM</name>
<evidence type="ECO:0000313" key="2">
    <source>
        <dbReference type="Proteomes" id="UP001186452"/>
    </source>
</evidence>
<reference evidence="1 2" key="1">
    <citation type="submission" date="2023-10" db="EMBL/GenBank/DDBJ databases">
        <title>Marine bacteria isolated from horseshoe crab.</title>
        <authorList>
            <person name="Cheng T.H."/>
        </authorList>
    </citation>
    <scope>NUCLEOTIDE SEQUENCE [LARGE SCALE GENOMIC DNA]</scope>
    <source>
        <strain evidence="1 2">HSC6</strain>
    </source>
</reference>
<protein>
    <submittedName>
        <fullName evidence="1">Uncharacterized protein</fullName>
    </submittedName>
</protein>
<gene>
    <name evidence="1" type="ORF">R2X38_08030</name>
</gene>
<comment type="caution">
    <text evidence="1">The sequence shown here is derived from an EMBL/GenBank/DDBJ whole genome shotgun (WGS) entry which is preliminary data.</text>
</comment>
<dbReference type="EMBL" id="JAWJZI010000003">
    <property type="protein sequence ID" value="MDV5168945.1"/>
    <property type="molecule type" value="Genomic_DNA"/>
</dbReference>
<evidence type="ECO:0000313" key="1">
    <source>
        <dbReference type="EMBL" id="MDV5168945.1"/>
    </source>
</evidence>
<dbReference type="Proteomes" id="UP001186452">
    <property type="component" value="Unassembled WGS sequence"/>
</dbReference>
<keyword evidence="2" id="KW-1185">Reference proteome</keyword>